<evidence type="ECO:0000256" key="1">
    <source>
        <dbReference type="SAM" id="Phobius"/>
    </source>
</evidence>
<dbReference type="InParanoid" id="A0BTN6"/>
<sequence>MPNKSFERNIFCIQLKVIQFYNICNKHKQFCLIREMIKHRGLFTSCMNNLKLRTQLIILVSLIIIVIVSYVLSVNLIHYSLLKKYFSSISNKIFEDNSSKISEKTIRSYEGYFDRVFYLNGNGLVSFHRLYHMTKNQVKQHPLHLNPEFQMLYGGVNQIPDPIRIIKGYGNSDISYSCMCYSNITAFQNPLSPDELIGMKVQEQTQAYASILYQGNILSQSFLYSYIIKEKTNAVYPCLNRGQGIYNYDPEKREWFVEVRHNFNKKQPYREYSQSFTQPYLLFTDKKIGLSLVLPIVDENLELIGGVGTNFLGAEIVQTMKSQEFGFQIIYLVSASGIMIMHPYQVSVEQLPLYIYNQSITGFNISDWEKMNTQQQNNSSTCPYLNKHSLSLNCLYNTLYQQEMIIAIQDIPEYSMKLIMLLSSQEYFQFYQHFQEDLETNLVNQLWLQISILLGFFLFICSLLYIFTYTLFYPIQQIQALTINRIFSKNKKKLQMPLYANKFMSKQIALLCKSFQFVQDQLEQLSFNKTKSCRDLEHYQYPQKKFSLKKYIKKEYGDLNKEQKHDTVEPLTQEKIIMYLKISSKYSG</sequence>
<protein>
    <recommendedName>
        <fullName evidence="4">Cache domain-containing protein</fullName>
    </recommendedName>
</protein>
<evidence type="ECO:0000313" key="3">
    <source>
        <dbReference type="Proteomes" id="UP000000600"/>
    </source>
</evidence>
<dbReference type="HOGENOM" id="CLU_034903_0_0_1"/>
<feature type="transmembrane region" description="Helical" evidence="1">
    <location>
        <begin position="57"/>
        <end position="82"/>
    </location>
</feature>
<reference evidence="2 3" key="1">
    <citation type="journal article" date="2006" name="Nature">
        <title>Global trends of whole-genome duplications revealed by the ciliate Paramecium tetraurelia.</title>
        <authorList>
            <consortium name="Genoscope"/>
            <person name="Aury J.-M."/>
            <person name="Jaillon O."/>
            <person name="Duret L."/>
            <person name="Noel B."/>
            <person name="Jubin C."/>
            <person name="Porcel B.M."/>
            <person name="Segurens B."/>
            <person name="Daubin V."/>
            <person name="Anthouard V."/>
            <person name="Aiach N."/>
            <person name="Arnaiz O."/>
            <person name="Billaut A."/>
            <person name="Beisson J."/>
            <person name="Blanc I."/>
            <person name="Bouhouche K."/>
            <person name="Camara F."/>
            <person name="Duharcourt S."/>
            <person name="Guigo R."/>
            <person name="Gogendeau D."/>
            <person name="Katinka M."/>
            <person name="Keller A.-M."/>
            <person name="Kissmehl R."/>
            <person name="Klotz C."/>
            <person name="Koll F."/>
            <person name="Le Moue A."/>
            <person name="Lepere C."/>
            <person name="Malinsky S."/>
            <person name="Nowacki M."/>
            <person name="Nowak J.K."/>
            <person name="Plattner H."/>
            <person name="Poulain J."/>
            <person name="Ruiz F."/>
            <person name="Serrano V."/>
            <person name="Zagulski M."/>
            <person name="Dessen P."/>
            <person name="Betermier M."/>
            <person name="Weissenbach J."/>
            <person name="Scarpelli C."/>
            <person name="Schachter V."/>
            <person name="Sperling L."/>
            <person name="Meyer E."/>
            <person name="Cohen J."/>
            <person name="Wincker P."/>
        </authorList>
    </citation>
    <scope>NUCLEOTIDE SEQUENCE [LARGE SCALE GENOMIC DNA]</scope>
    <source>
        <strain evidence="2 3">Stock d4-2</strain>
    </source>
</reference>
<dbReference type="RefSeq" id="XP_001429301.1">
    <property type="nucleotide sequence ID" value="XM_001429264.1"/>
</dbReference>
<keyword evidence="1" id="KW-0812">Transmembrane</keyword>
<proteinExistence type="predicted"/>
<dbReference type="Proteomes" id="UP000000600">
    <property type="component" value="Unassembled WGS sequence"/>
</dbReference>
<evidence type="ECO:0000313" key="2">
    <source>
        <dbReference type="EMBL" id="CAK61903.1"/>
    </source>
</evidence>
<keyword evidence="3" id="KW-1185">Reference proteome</keyword>
<name>A0BTN6_PARTE</name>
<dbReference type="OMA" id="DISYSCM"/>
<keyword evidence="1" id="KW-0472">Membrane</keyword>
<evidence type="ECO:0008006" key="4">
    <source>
        <dbReference type="Google" id="ProtNLM"/>
    </source>
</evidence>
<dbReference type="OrthoDB" id="298276at2759"/>
<dbReference type="EMBL" id="CT868016">
    <property type="protein sequence ID" value="CAK61903.1"/>
    <property type="molecule type" value="Genomic_DNA"/>
</dbReference>
<dbReference type="AlphaFoldDB" id="A0BTN6"/>
<dbReference type="KEGG" id="ptm:GSPATT00032135001"/>
<feature type="transmembrane region" description="Helical" evidence="1">
    <location>
        <begin position="446"/>
        <end position="467"/>
    </location>
</feature>
<gene>
    <name evidence="2" type="ORF">GSPATT00032135001</name>
</gene>
<dbReference type="Gene3D" id="3.30.450.20">
    <property type="entry name" value="PAS domain"/>
    <property type="match status" value="1"/>
</dbReference>
<accession>A0BTN6</accession>
<keyword evidence="1" id="KW-1133">Transmembrane helix</keyword>
<dbReference type="GeneID" id="5015085"/>
<organism evidence="2 3">
    <name type="scientific">Paramecium tetraurelia</name>
    <dbReference type="NCBI Taxonomy" id="5888"/>
    <lineage>
        <taxon>Eukaryota</taxon>
        <taxon>Sar</taxon>
        <taxon>Alveolata</taxon>
        <taxon>Ciliophora</taxon>
        <taxon>Intramacronucleata</taxon>
        <taxon>Oligohymenophorea</taxon>
        <taxon>Peniculida</taxon>
        <taxon>Parameciidae</taxon>
        <taxon>Paramecium</taxon>
    </lineage>
</organism>